<dbReference type="RefSeq" id="WP_162309497.1">
    <property type="nucleotide sequence ID" value="NZ_JACHGU010000003.1"/>
</dbReference>
<keyword evidence="6 7" id="KW-0472">Membrane</keyword>
<dbReference type="Gene3D" id="1.20.1540.10">
    <property type="entry name" value="Rhomboid-like"/>
    <property type="match status" value="1"/>
</dbReference>
<dbReference type="PANTHER" id="PTHR43066">
    <property type="entry name" value="RHOMBOID-RELATED PROTEIN"/>
    <property type="match status" value="1"/>
</dbReference>
<keyword evidence="2" id="KW-1003">Cell membrane</keyword>
<keyword evidence="5 7" id="KW-1133">Transmembrane helix</keyword>
<dbReference type="InterPro" id="IPR035952">
    <property type="entry name" value="Rhomboid-like_sf"/>
</dbReference>
<dbReference type="GO" id="GO:0016020">
    <property type="term" value="C:membrane"/>
    <property type="evidence" value="ECO:0007669"/>
    <property type="project" value="UniProtKB-SubCell"/>
</dbReference>
<feature type="transmembrane region" description="Helical" evidence="7">
    <location>
        <begin position="110"/>
        <end position="131"/>
    </location>
</feature>
<reference evidence="9 10" key="1">
    <citation type="submission" date="2017-10" db="EMBL/GenBank/DDBJ databases">
        <title>Whole genome sequencing of Pseudoxanthomonas broegbernensis DSM 12573(T).</title>
        <authorList>
            <person name="Kumar S."/>
            <person name="Bansal K."/>
            <person name="Kaur A."/>
            <person name="Patil P."/>
            <person name="Sharma S."/>
            <person name="Patil P.B."/>
        </authorList>
    </citation>
    <scope>NUCLEOTIDE SEQUENCE [LARGE SCALE GENOMIC DNA]</scope>
    <source>
        <strain evidence="9 10">DSM 12573</strain>
    </source>
</reference>
<evidence type="ECO:0000256" key="1">
    <source>
        <dbReference type="ARBA" id="ARBA00004141"/>
    </source>
</evidence>
<dbReference type="Pfam" id="PF01694">
    <property type="entry name" value="Rhomboid"/>
    <property type="match status" value="1"/>
</dbReference>
<dbReference type="GO" id="GO:0006508">
    <property type="term" value="P:proteolysis"/>
    <property type="evidence" value="ECO:0007669"/>
    <property type="project" value="UniProtKB-KW"/>
</dbReference>
<dbReference type="PANTHER" id="PTHR43066:SF26">
    <property type="entry name" value="RHOMBOID PROTEASE GLPG"/>
    <property type="match status" value="1"/>
</dbReference>
<evidence type="ECO:0000256" key="7">
    <source>
        <dbReference type="SAM" id="Phobius"/>
    </source>
</evidence>
<dbReference type="Proteomes" id="UP000462066">
    <property type="component" value="Unassembled WGS sequence"/>
</dbReference>
<keyword evidence="3" id="KW-0997">Cell inner membrane</keyword>
<keyword evidence="9" id="KW-0645">Protease</keyword>
<dbReference type="AlphaFoldDB" id="A0A7V8GQ46"/>
<evidence type="ECO:0000256" key="3">
    <source>
        <dbReference type="ARBA" id="ARBA00022519"/>
    </source>
</evidence>
<dbReference type="InterPro" id="IPR022764">
    <property type="entry name" value="Peptidase_S54_rhomboid_dom"/>
</dbReference>
<evidence type="ECO:0000256" key="5">
    <source>
        <dbReference type="ARBA" id="ARBA00022989"/>
    </source>
</evidence>
<feature type="domain" description="Peptidase S54 rhomboid" evidence="8">
    <location>
        <begin position="41"/>
        <end position="186"/>
    </location>
</feature>
<keyword evidence="4 7" id="KW-0812">Transmembrane</keyword>
<evidence type="ECO:0000256" key="4">
    <source>
        <dbReference type="ARBA" id="ARBA00022692"/>
    </source>
</evidence>
<dbReference type="EMBL" id="MWIP01000001">
    <property type="protein sequence ID" value="KAF1687946.1"/>
    <property type="molecule type" value="Genomic_DNA"/>
</dbReference>
<gene>
    <name evidence="9" type="ORF">B1992_00455</name>
</gene>
<evidence type="ECO:0000256" key="6">
    <source>
        <dbReference type="ARBA" id="ARBA00023136"/>
    </source>
</evidence>
<keyword evidence="10" id="KW-1185">Reference proteome</keyword>
<feature type="transmembrane region" description="Helical" evidence="7">
    <location>
        <begin position="168"/>
        <end position="187"/>
    </location>
</feature>
<evidence type="ECO:0000313" key="9">
    <source>
        <dbReference type="EMBL" id="KAF1687946.1"/>
    </source>
</evidence>
<accession>A0A7V8GQ46</accession>
<dbReference type="GO" id="GO:0004252">
    <property type="term" value="F:serine-type endopeptidase activity"/>
    <property type="evidence" value="ECO:0007669"/>
    <property type="project" value="InterPro"/>
</dbReference>
<feature type="transmembrane region" description="Helical" evidence="7">
    <location>
        <begin position="85"/>
        <end position="104"/>
    </location>
</feature>
<keyword evidence="9" id="KW-0378">Hydrolase</keyword>
<dbReference type="SUPFAM" id="SSF144091">
    <property type="entry name" value="Rhomboid-like"/>
    <property type="match status" value="1"/>
</dbReference>
<comment type="subcellular location">
    <subcellularLocation>
        <location evidence="1">Membrane</location>
        <topology evidence="1">Multi-pass membrane protein</topology>
    </subcellularLocation>
</comment>
<name>A0A7V8GQ46_9GAMM</name>
<feature type="transmembrane region" description="Helical" evidence="7">
    <location>
        <begin position="56"/>
        <end position="73"/>
    </location>
</feature>
<evidence type="ECO:0000256" key="2">
    <source>
        <dbReference type="ARBA" id="ARBA00022475"/>
    </source>
</evidence>
<evidence type="ECO:0000259" key="8">
    <source>
        <dbReference type="Pfam" id="PF01694"/>
    </source>
</evidence>
<organism evidence="9 10">
    <name type="scientific">Pseudoxanthomonas broegbernensis</name>
    <dbReference type="NCBI Taxonomy" id="83619"/>
    <lineage>
        <taxon>Bacteria</taxon>
        <taxon>Pseudomonadati</taxon>
        <taxon>Pseudomonadota</taxon>
        <taxon>Gammaproteobacteria</taxon>
        <taxon>Lysobacterales</taxon>
        <taxon>Lysobacteraceae</taxon>
        <taxon>Pseudoxanthomonas</taxon>
    </lineage>
</organism>
<evidence type="ECO:0000313" key="10">
    <source>
        <dbReference type="Proteomes" id="UP000462066"/>
    </source>
</evidence>
<protein>
    <submittedName>
        <fullName evidence="9">Rhomboid family intramembrane serine protease</fullName>
    </submittedName>
</protein>
<proteinExistence type="predicted"/>
<comment type="caution">
    <text evidence="9">The sequence shown here is derived from an EMBL/GenBank/DDBJ whole genome shotgun (WGS) entry which is preliminary data.</text>
</comment>
<feature type="transmembrane region" description="Helical" evidence="7">
    <location>
        <begin position="136"/>
        <end position="156"/>
    </location>
</feature>
<sequence>MPYPVTLVLIAATALVSWRAFHDRRLADRLILWPPAISQRHEYWRLASYGLLHADLAHLLFNMVTLFFFGRLIEQVMGQLTGSMLTYPLFYVGALVVSILPSYLKNQKNAGYFSLGASGAVSAVLFAFILISPWSLIFVFFIPAPAILYAVFYVGYSLWMDHRGGDRINHSAHLAGAAFGVMFMLAMEPRLAQVFLEQLMNPRFG</sequence>